<organism evidence="1 2">
    <name type="scientific">Pontibacter toksunensis</name>
    <dbReference type="NCBI Taxonomy" id="1332631"/>
    <lineage>
        <taxon>Bacteria</taxon>
        <taxon>Pseudomonadati</taxon>
        <taxon>Bacteroidota</taxon>
        <taxon>Cytophagia</taxon>
        <taxon>Cytophagales</taxon>
        <taxon>Hymenobacteraceae</taxon>
        <taxon>Pontibacter</taxon>
    </lineage>
</organism>
<keyword evidence="2" id="KW-1185">Reference proteome</keyword>
<evidence type="ECO:0000313" key="1">
    <source>
        <dbReference type="EMBL" id="MFD3003435.1"/>
    </source>
</evidence>
<proteinExistence type="predicted"/>
<sequence length="85" mass="9161">MSPSVIIRGCKLLSTQGMTVAQGQAAGGCHKNRDSFSRVRGFWMKSMTGYSFAFATSRACVEELSSTIRSSALLRPADFCSSSKN</sequence>
<dbReference type="Proteomes" id="UP001597641">
    <property type="component" value="Unassembled WGS sequence"/>
</dbReference>
<dbReference type="RefSeq" id="WP_377490821.1">
    <property type="nucleotide sequence ID" value="NZ_JBHUOX010000029.1"/>
</dbReference>
<reference evidence="2" key="1">
    <citation type="journal article" date="2019" name="Int. J. Syst. Evol. Microbiol.">
        <title>The Global Catalogue of Microorganisms (GCM) 10K type strain sequencing project: providing services to taxonomists for standard genome sequencing and annotation.</title>
        <authorList>
            <consortium name="The Broad Institute Genomics Platform"/>
            <consortium name="The Broad Institute Genome Sequencing Center for Infectious Disease"/>
            <person name="Wu L."/>
            <person name="Ma J."/>
        </authorList>
    </citation>
    <scope>NUCLEOTIDE SEQUENCE [LARGE SCALE GENOMIC DNA]</scope>
    <source>
        <strain evidence="2">KCTC 23984</strain>
    </source>
</reference>
<comment type="caution">
    <text evidence="1">The sequence shown here is derived from an EMBL/GenBank/DDBJ whole genome shotgun (WGS) entry which is preliminary data.</text>
</comment>
<gene>
    <name evidence="1" type="ORF">ACFS7Z_23960</name>
</gene>
<accession>A0ABW6C028</accession>
<protein>
    <submittedName>
        <fullName evidence="1">Uncharacterized protein</fullName>
    </submittedName>
</protein>
<dbReference type="EMBL" id="JBHUOX010000029">
    <property type="protein sequence ID" value="MFD3003435.1"/>
    <property type="molecule type" value="Genomic_DNA"/>
</dbReference>
<name>A0ABW6C028_9BACT</name>
<evidence type="ECO:0000313" key="2">
    <source>
        <dbReference type="Proteomes" id="UP001597641"/>
    </source>
</evidence>